<dbReference type="Proteomes" id="UP001551482">
    <property type="component" value="Unassembled WGS sequence"/>
</dbReference>
<evidence type="ECO:0000313" key="4">
    <source>
        <dbReference type="EMBL" id="MEU8133958.1"/>
    </source>
</evidence>
<dbReference type="PANTHER" id="PTHR45024">
    <property type="entry name" value="DEHYDROGENASES, SHORT CHAIN"/>
    <property type="match status" value="1"/>
</dbReference>
<comment type="caution">
    <text evidence="4">The sequence shown here is derived from an EMBL/GenBank/DDBJ whole genome shotgun (WGS) entry which is preliminary data.</text>
</comment>
<protein>
    <submittedName>
        <fullName evidence="4">SDR family NAD(P)-dependent oxidoreductase</fullName>
    </submittedName>
</protein>
<reference evidence="4 5" key="1">
    <citation type="submission" date="2024-06" db="EMBL/GenBank/DDBJ databases">
        <title>The Natural Products Discovery Center: Release of the First 8490 Sequenced Strains for Exploring Actinobacteria Biosynthetic Diversity.</title>
        <authorList>
            <person name="Kalkreuter E."/>
            <person name="Kautsar S.A."/>
            <person name="Yang D."/>
            <person name="Bader C.D."/>
            <person name="Teijaro C.N."/>
            <person name="Fluegel L."/>
            <person name="Davis C.M."/>
            <person name="Simpson J.R."/>
            <person name="Lauterbach L."/>
            <person name="Steele A.D."/>
            <person name="Gui C."/>
            <person name="Meng S."/>
            <person name="Li G."/>
            <person name="Viehrig K."/>
            <person name="Ye F."/>
            <person name="Su P."/>
            <person name="Kiefer A.F."/>
            <person name="Nichols A."/>
            <person name="Cepeda A.J."/>
            <person name="Yan W."/>
            <person name="Fan B."/>
            <person name="Jiang Y."/>
            <person name="Adhikari A."/>
            <person name="Zheng C.-J."/>
            <person name="Schuster L."/>
            <person name="Cowan T.M."/>
            <person name="Smanski M.J."/>
            <person name="Chevrette M.G."/>
            <person name="De Carvalho L.P.S."/>
            <person name="Shen B."/>
        </authorList>
    </citation>
    <scope>NUCLEOTIDE SEQUENCE [LARGE SCALE GENOMIC DNA]</scope>
    <source>
        <strain evidence="4 5">NPDC048946</strain>
    </source>
</reference>
<dbReference type="SUPFAM" id="SSF51735">
    <property type="entry name" value="NAD(P)-binding Rossmann-fold domains"/>
    <property type="match status" value="1"/>
</dbReference>
<keyword evidence="5" id="KW-1185">Reference proteome</keyword>
<accession>A0ABV3DDZ0</accession>
<organism evidence="4 5">
    <name type="scientific">Streptodolium elevatio</name>
    <dbReference type="NCBI Taxonomy" id="3157996"/>
    <lineage>
        <taxon>Bacteria</taxon>
        <taxon>Bacillati</taxon>
        <taxon>Actinomycetota</taxon>
        <taxon>Actinomycetes</taxon>
        <taxon>Kitasatosporales</taxon>
        <taxon>Streptomycetaceae</taxon>
        <taxon>Streptodolium</taxon>
    </lineage>
</organism>
<dbReference type="PRINTS" id="PR00081">
    <property type="entry name" value="GDHRDH"/>
</dbReference>
<dbReference type="RefSeq" id="WP_358352231.1">
    <property type="nucleotide sequence ID" value="NZ_JBEZFP010000020.1"/>
</dbReference>
<dbReference type="PANTHER" id="PTHR45024:SF2">
    <property type="entry name" value="SCP2 DOMAIN-CONTAINING PROTEIN"/>
    <property type="match status" value="1"/>
</dbReference>
<comment type="similarity">
    <text evidence="1 3">Belongs to the short-chain dehydrogenases/reductases (SDR) family.</text>
</comment>
<proteinExistence type="inferred from homology"/>
<name>A0ABV3DDZ0_9ACTN</name>
<gene>
    <name evidence="4" type="ORF">AB0C36_10645</name>
</gene>
<dbReference type="InterPro" id="IPR002347">
    <property type="entry name" value="SDR_fam"/>
</dbReference>
<evidence type="ECO:0000256" key="2">
    <source>
        <dbReference type="ARBA" id="ARBA00023002"/>
    </source>
</evidence>
<dbReference type="Gene3D" id="3.40.50.720">
    <property type="entry name" value="NAD(P)-binding Rossmann-like Domain"/>
    <property type="match status" value="1"/>
</dbReference>
<dbReference type="EMBL" id="JBEZFP010000020">
    <property type="protein sequence ID" value="MEU8133958.1"/>
    <property type="molecule type" value="Genomic_DNA"/>
</dbReference>
<evidence type="ECO:0000256" key="3">
    <source>
        <dbReference type="RuleBase" id="RU000363"/>
    </source>
</evidence>
<keyword evidence="2" id="KW-0560">Oxidoreductase</keyword>
<evidence type="ECO:0000313" key="5">
    <source>
        <dbReference type="Proteomes" id="UP001551482"/>
    </source>
</evidence>
<sequence length="303" mass="31015">MTQIRFDGQAVLVTGAGRGLGREHALAFAARGAKVVVNDVADAEGGGPADAVVAEITAAGGVAVADTHSVADEPDGVVGAALDAYGRLDVVVNNAGISHGGMFDQIPAEMFDKMLAVHLTGTVNVTRAAWPHLKAARGRVVNTTSNSIFGITGTSHYITAKGGVLGLTKSLAMDGRGDGIRVNAIMPVAYTRMTAGIPDPVFRGFLEKNFTPDKVAPFVVWLGSEDVPVSGEIFSVGGGRAARIVLGVAPGALADTPEAYAAQAGQLLDLDGVVFPADATREVLFAAASLGLAQDELEGAWKQ</sequence>
<dbReference type="InterPro" id="IPR036291">
    <property type="entry name" value="NAD(P)-bd_dom_sf"/>
</dbReference>
<dbReference type="Pfam" id="PF00106">
    <property type="entry name" value="adh_short"/>
    <property type="match status" value="1"/>
</dbReference>
<dbReference type="InterPro" id="IPR051687">
    <property type="entry name" value="Peroxisomal_Beta-Oxidation"/>
</dbReference>
<evidence type="ECO:0000256" key="1">
    <source>
        <dbReference type="ARBA" id="ARBA00006484"/>
    </source>
</evidence>
<dbReference type="PRINTS" id="PR00080">
    <property type="entry name" value="SDRFAMILY"/>
</dbReference>